<protein>
    <submittedName>
        <fullName evidence="1">Uncharacterized protein</fullName>
    </submittedName>
</protein>
<dbReference type="Proteomes" id="UP000233564">
    <property type="component" value="Unassembled WGS sequence"/>
</dbReference>
<accession>A0A2N1DXA1</accession>
<proteinExistence type="predicted"/>
<evidence type="ECO:0000313" key="1">
    <source>
        <dbReference type="EMBL" id="PKH15032.1"/>
    </source>
</evidence>
<gene>
    <name evidence="1" type="ORF">CIB54_23500</name>
</gene>
<organism evidence="1 2">
    <name type="scientific">Pseudomonas fluorescens</name>
    <dbReference type="NCBI Taxonomy" id="294"/>
    <lineage>
        <taxon>Bacteria</taxon>
        <taxon>Pseudomonadati</taxon>
        <taxon>Pseudomonadota</taxon>
        <taxon>Gammaproteobacteria</taxon>
        <taxon>Pseudomonadales</taxon>
        <taxon>Pseudomonadaceae</taxon>
        <taxon>Pseudomonas</taxon>
    </lineage>
</organism>
<dbReference type="EMBL" id="NVXX01000045">
    <property type="protein sequence ID" value="PKH15032.1"/>
    <property type="molecule type" value="Genomic_DNA"/>
</dbReference>
<name>A0A2N1DXA1_PSEFL</name>
<evidence type="ECO:0000313" key="2">
    <source>
        <dbReference type="Proteomes" id="UP000233564"/>
    </source>
</evidence>
<dbReference type="AlphaFoldDB" id="A0A2N1DXA1"/>
<reference evidence="1 2" key="1">
    <citation type="submission" date="2017-08" db="EMBL/GenBank/DDBJ databases">
        <authorList>
            <person name="de Groot N.N."/>
        </authorList>
    </citation>
    <scope>NUCLEOTIDE SEQUENCE [LARGE SCALE GENOMIC DNA]</scope>
    <source>
        <strain evidence="1 2">PfR 37</strain>
    </source>
</reference>
<comment type="caution">
    <text evidence="1">The sequence shown here is derived from an EMBL/GenBank/DDBJ whole genome shotgun (WGS) entry which is preliminary data.</text>
</comment>
<sequence>MGTALRSVCSRAIGEIEGKGSVRFASHCNGRGVTQHLDHLSLHLFILVCEEVTIARAGERAFISRSPGSPAQTR</sequence>